<evidence type="ECO:0008006" key="3">
    <source>
        <dbReference type="Google" id="ProtNLM"/>
    </source>
</evidence>
<dbReference type="SUPFAM" id="SSF53756">
    <property type="entry name" value="UDP-Glycosyltransferase/glycogen phosphorylase"/>
    <property type="match status" value="1"/>
</dbReference>
<proteinExistence type="predicted"/>
<dbReference type="AlphaFoldDB" id="A0A229T1H5"/>
<accession>A0A229T1H5</accession>
<evidence type="ECO:0000313" key="1">
    <source>
        <dbReference type="EMBL" id="OXM64913.1"/>
    </source>
</evidence>
<gene>
    <name evidence="1" type="ORF">CF165_25885</name>
</gene>
<evidence type="ECO:0000313" key="2">
    <source>
        <dbReference type="Proteomes" id="UP000215199"/>
    </source>
</evidence>
<dbReference type="EMBL" id="NMUL01000026">
    <property type="protein sequence ID" value="OXM64913.1"/>
    <property type="molecule type" value="Genomic_DNA"/>
</dbReference>
<protein>
    <recommendedName>
        <fullName evidence="3">Translation initiation factor 2</fullName>
    </recommendedName>
</protein>
<sequence length="549" mass="59932">MRASYSVLMVVRTFTTLDRMLTLREALYPDPPHLKFVVEKGSKFARGLGPHIEQLGFEVLTWAEAKTTRFDVILAAHATAALGELRGLVFVVPHGAGYNRRVGWSSGSDRFATGLVDGQLTTEAGTVYASAIGVSHEEQVVRLRESAPEAVDRAVVIGDPVFDRIAASRPRRDEFRDRFGILPGQKLVAVTSTWGEWGTVGSAASLPMKLLAQLPMDQYRVLLIMHQNVWFADSPAGIKAKLRDELDSGLVIVPPQTPWEPGLVAADICLGDHSSLSIYAASIGCRFLLVADGRKELVPESPLARLCEQATRLDLEGDLRRQIEVHLSGPRLLSPQDIANSIFQKQNRSLAEFRFVVRTLAGLPDLPDPPRMTPVGDPELIKGRRITAWVVVTRTGDDGTVLIERCPRIARTSWAGPDADVCQVVDHAEVDEITLSNGEILLRSYPVAKAAGEKWVDATLTPSEENGIAGGRVPTELPSACVAAYRHADGIAVRWRGGPRVDVACDDVFAAATVLHRRWLNGDPLDRPGCATYSYRPGEVEHFGFTPAP</sequence>
<dbReference type="Proteomes" id="UP000215199">
    <property type="component" value="Unassembled WGS sequence"/>
</dbReference>
<comment type="caution">
    <text evidence="1">The sequence shown here is derived from an EMBL/GenBank/DDBJ whole genome shotgun (WGS) entry which is preliminary data.</text>
</comment>
<reference evidence="2" key="1">
    <citation type="submission" date="2017-07" db="EMBL/GenBank/DDBJ databases">
        <title>Comparative genome mining reveals phylogenetic distribution patterns of secondary metabolites in Amycolatopsis.</title>
        <authorList>
            <person name="Adamek M."/>
            <person name="Alanjary M."/>
            <person name="Sales-Ortells H."/>
            <person name="Goodfellow M."/>
            <person name="Bull A.T."/>
            <person name="Kalinowski J."/>
            <person name="Ziemert N."/>
        </authorList>
    </citation>
    <scope>NUCLEOTIDE SEQUENCE [LARGE SCALE GENOMIC DNA]</scope>
    <source>
        <strain evidence="2">H5</strain>
    </source>
</reference>
<name>A0A229T1H5_9PSEU</name>
<organism evidence="1 2">
    <name type="scientific">Amycolatopsis vastitatis</name>
    <dbReference type="NCBI Taxonomy" id="1905142"/>
    <lineage>
        <taxon>Bacteria</taxon>
        <taxon>Bacillati</taxon>
        <taxon>Actinomycetota</taxon>
        <taxon>Actinomycetes</taxon>
        <taxon>Pseudonocardiales</taxon>
        <taxon>Pseudonocardiaceae</taxon>
        <taxon>Amycolatopsis</taxon>
    </lineage>
</organism>
<keyword evidence="2" id="KW-1185">Reference proteome</keyword>